<dbReference type="SUPFAM" id="SSF50156">
    <property type="entry name" value="PDZ domain-like"/>
    <property type="match status" value="2"/>
</dbReference>
<keyword evidence="11" id="KW-1133">Transmembrane helix</keyword>
<evidence type="ECO:0000256" key="3">
    <source>
        <dbReference type="ARBA" id="ARBA00022670"/>
    </source>
</evidence>
<evidence type="ECO:0000313" key="14">
    <source>
        <dbReference type="Proteomes" id="UP001144372"/>
    </source>
</evidence>
<dbReference type="InterPro" id="IPR009003">
    <property type="entry name" value="Peptidase_S1_PA"/>
</dbReference>
<dbReference type="EMBL" id="BSDR01000001">
    <property type="protein sequence ID" value="GLI34260.1"/>
    <property type="molecule type" value="Genomic_DNA"/>
</dbReference>
<protein>
    <submittedName>
        <fullName evidence="13">MucD protein</fullName>
    </submittedName>
</protein>
<dbReference type="PANTHER" id="PTHR22939">
    <property type="entry name" value="SERINE PROTEASE FAMILY S1C HTRA-RELATED"/>
    <property type="match status" value="1"/>
</dbReference>
<dbReference type="InterPro" id="IPR036034">
    <property type="entry name" value="PDZ_sf"/>
</dbReference>
<dbReference type="NCBIfam" id="TIGR02037">
    <property type="entry name" value="degP_htrA_DO"/>
    <property type="match status" value="1"/>
</dbReference>
<dbReference type="GO" id="GO:0006508">
    <property type="term" value="P:proteolysis"/>
    <property type="evidence" value="ECO:0007669"/>
    <property type="project" value="UniProtKB-KW"/>
</dbReference>
<comment type="similarity">
    <text evidence="2">Belongs to the peptidase S1C family.</text>
</comment>
<sequence>MPVEGPKHFGCNLRISFFLCLFVLGVLMTFMSVPVRGEDAQKGAVDLVTAIEQVAKETIPSVVHIEVTERQEIANPLFPFENDPFFQYFFGHHKMPKKFQRELVGIGTGMILDTEGHILTNNHVVGGATKIQVLLADGRLYTDKAVKMVGTDPKTDLAVIQIVEKGTLPHVTLGDSDKVGVGQWVVAIGHPRGLDQTVTQGIISAKHRQGISDPSSYEDFLQTDAAINPGNSGGPLLNLQGEVIGVNAAIMSESGGFEGLGFAIPSNMASHIVKELLTHGKVIRGWIGLSIQDLTPELAQSFKLPNNKGALVADVIKGGPAAQAGIQRGDIIVDYEGKPVEDASSFRNEVAITPVGQEVKLTVLRGGNKQDVKVKIGSQEEQDKVLQATLKTRLGVVVRALTSKEAEQYGLSSQQGVLIVSVDASGPLGKVGFEKGDVILKINNQPVEGPDDLAALLDTLPAHQRINILAVDHRTGQSGYVPVTLP</sequence>
<gene>
    <name evidence="13" type="ORF">DAMNIGENAA_16930</name>
</gene>
<dbReference type="InterPro" id="IPR001940">
    <property type="entry name" value="Peptidase_S1C"/>
</dbReference>
<evidence type="ECO:0000256" key="5">
    <source>
        <dbReference type="ARBA" id="ARBA00022737"/>
    </source>
</evidence>
<comment type="caution">
    <text evidence="13">The sequence shown here is derived from an EMBL/GenBank/DDBJ whole genome shotgun (WGS) entry which is preliminary data.</text>
</comment>
<keyword evidence="8" id="KW-0720">Serine protease</keyword>
<feature type="active site" description="Charge relay system" evidence="9">
    <location>
        <position position="232"/>
    </location>
</feature>
<evidence type="ECO:0000256" key="7">
    <source>
        <dbReference type="ARBA" id="ARBA00022801"/>
    </source>
</evidence>
<keyword evidence="5" id="KW-0677">Repeat</keyword>
<keyword evidence="14" id="KW-1185">Reference proteome</keyword>
<dbReference type="PANTHER" id="PTHR22939:SF129">
    <property type="entry name" value="SERINE PROTEASE HTRA2, MITOCHONDRIAL"/>
    <property type="match status" value="1"/>
</dbReference>
<evidence type="ECO:0000259" key="12">
    <source>
        <dbReference type="PROSITE" id="PS50106"/>
    </source>
</evidence>
<feature type="transmembrane region" description="Helical" evidence="11">
    <location>
        <begin position="12"/>
        <end position="33"/>
    </location>
</feature>
<dbReference type="RefSeq" id="WP_281793517.1">
    <property type="nucleotide sequence ID" value="NZ_BSDR01000001.1"/>
</dbReference>
<proteinExistence type="inferred from homology"/>
<dbReference type="SMART" id="SM00228">
    <property type="entry name" value="PDZ"/>
    <property type="match status" value="2"/>
</dbReference>
<feature type="domain" description="PDZ" evidence="12">
    <location>
        <begin position="373"/>
        <end position="449"/>
    </location>
</feature>
<evidence type="ECO:0000256" key="10">
    <source>
        <dbReference type="PIRSR" id="PIRSR611782-2"/>
    </source>
</evidence>
<keyword evidence="11" id="KW-0812">Transmembrane</keyword>
<feature type="domain" description="PDZ" evidence="12">
    <location>
        <begin position="276"/>
        <end position="367"/>
    </location>
</feature>
<dbReference type="SUPFAM" id="SSF50494">
    <property type="entry name" value="Trypsin-like serine proteases"/>
    <property type="match status" value="1"/>
</dbReference>
<evidence type="ECO:0000256" key="4">
    <source>
        <dbReference type="ARBA" id="ARBA00022729"/>
    </source>
</evidence>
<evidence type="ECO:0000256" key="1">
    <source>
        <dbReference type="ARBA" id="ARBA00004418"/>
    </source>
</evidence>
<reference evidence="13" key="1">
    <citation type="submission" date="2022-12" db="EMBL/GenBank/DDBJ databases">
        <title>Reference genome sequencing for broad-spectrum identification of bacterial and archaeal isolates by mass spectrometry.</title>
        <authorList>
            <person name="Sekiguchi Y."/>
            <person name="Tourlousse D.M."/>
        </authorList>
    </citation>
    <scope>NUCLEOTIDE SEQUENCE</scope>
    <source>
        <strain evidence="13">ASRB1</strain>
    </source>
</reference>
<feature type="binding site" evidence="10">
    <location>
        <position position="123"/>
    </location>
    <ligand>
        <name>substrate</name>
    </ligand>
</feature>
<dbReference type="Pfam" id="PF13180">
    <property type="entry name" value="PDZ_2"/>
    <property type="match status" value="1"/>
</dbReference>
<feature type="active site" description="Charge relay system" evidence="9">
    <location>
        <position position="156"/>
    </location>
</feature>
<evidence type="ECO:0000256" key="9">
    <source>
        <dbReference type="PIRSR" id="PIRSR611782-1"/>
    </source>
</evidence>
<dbReference type="PRINTS" id="PR00834">
    <property type="entry name" value="PROTEASES2C"/>
</dbReference>
<evidence type="ECO:0000256" key="11">
    <source>
        <dbReference type="SAM" id="Phobius"/>
    </source>
</evidence>
<evidence type="ECO:0000256" key="8">
    <source>
        <dbReference type="ARBA" id="ARBA00022825"/>
    </source>
</evidence>
<dbReference type="Gene3D" id="2.40.10.120">
    <property type="match status" value="1"/>
</dbReference>
<dbReference type="GO" id="GO:0004252">
    <property type="term" value="F:serine-type endopeptidase activity"/>
    <property type="evidence" value="ECO:0007669"/>
    <property type="project" value="InterPro"/>
</dbReference>
<dbReference type="Pfam" id="PF17820">
    <property type="entry name" value="PDZ_6"/>
    <property type="match status" value="1"/>
</dbReference>
<dbReference type="Pfam" id="PF13365">
    <property type="entry name" value="Trypsin_2"/>
    <property type="match status" value="1"/>
</dbReference>
<keyword evidence="6" id="KW-0574">Periplasm</keyword>
<keyword evidence="3" id="KW-0645">Protease</keyword>
<feature type="binding site" evidence="10">
    <location>
        <begin position="230"/>
        <end position="232"/>
    </location>
    <ligand>
        <name>substrate</name>
    </ligand>
</feature>
<dbReference type="InterPro" id="IPR011782">
    <property type="entry name" value="Pept_S1C_Do"/>
</dbReference>
<dbReference type="Gene3D" id="2.30.42.10">
    <property type="match status" value="2"/>
</dbReference>
<evidence type="ECO:0000256" key="2">
    <source>
        <dbReference type="ARBA" id="ARBA00010541"/>
    </source>
</evidence>
<dbReference type="PROSITE" id="PS50106">
    <property type="entry name" value="PDZ"/>
    <property type="match status" value="2"/>
</dbReference>
<accession>A0A9W6D1Q8</accession>
<dbReference type="AlphaFoldDB" id="A0A9W6D1Q8"/>
<feature type="binding site" evidence="10">
    <location>
        <position position="156"/>
    </location>
    <ligand>
        <name>substrate</name>
    </ligand>
</feature>
<evidence type="ECO:0000313" key="13">
    <source>
        <dbReference type="EMBL" id="GLI34260.1"/>
    </source>
</evidence>
<organism evidence="13 14">
    <name type="scientific">Desulforhabdus amnigena</name>
    <dbReference type="NCBI Taxonomy" id="40218"/>
    <lineage>
        <taxon>Bacteria</taxon>
        <taxon>Pseudomonadati</taxon>
        <taxon>Thermodesulfobacteriota</taxon>
        <taxon>Syntrophobacteria</taxon>
        <taxon>Syntrophobacterales</taxon>
        <taxon>Syntrophobacteraceae</taxon>
        <taxon>Desulforhabdus</taxon>
    </lineage>
</organism>
<dbReference type="InterPro" id="IPR041489">
    <property type="entry name" value="PDZ_6"/>
</dbReference>
<name>A0A9W6D1Q8_9BACT</name>
<feature type="active site" description="Charge relay system" evidence="9">
    <location>
        <position position="123"/>
    </location>
</feature>
<comment type="subcellular location">
    <subcellularLocation>
        <location evidence="1">Periplasm</location>
    </subcellularLocation>
</comment>
<dbReference type="Proteomes" id="UP001144372">
    <property type="component" value="Unassembled WGS sequence"/>
</dbReference>
<keyword evidence="11" id="KW-0472">Membrane</keyword>
<dbReference type="InterPro" id="IPR001478">
    <property type="entry name" value="PDZ"/>
</dbReference>
<keyword evidence="7" id="KW-0378">Hydrolase</keyword>
<dbReference type="CDD" id="cd10839">
    <property type="entry name" value="cpPDZ1_DegP-like"/>
    <property type="match status" value="1"/>
</dbReference>
<keyword evidence="4" id="KW-0732">Signal</keyword>
<evidence type="ECO:0000256" key="6">
    <source>
        <dbReference type="ARBA" id="ARBA00022764"/>
    </source>
</evidence>